<protein>
    <submittedName>
        <fullName evidence="2">Uncharacterized protein</fullName>
    </submittedName>
</protein>
<comment type="caution">
    <text evidence="2">The sequence shown here is derived from an EMBL/GenBank/DDBJ whole genome shotgun (WGS) entry which is preliminary data.</text>
</comment>
<feature type="signal peptide" evidence="1">
    <location>
        <begin position="1"/>
        <end position="20"/>
    </location>
</feature>
<organism evidence="2 3">
    <name type="scientific">Chitinophaga hostae</name>
    <dbReference type="NCBI Taxonomy" id="2831022"/>
    <lineage>
        <taxon>Bacteria</taxon>
        <taxon>Pseudomonadati</taxon>
        <taxon>Bacteroidota</taxon>
        <taxon>Chitinophagia</taxon>
        <taxon>Chitinophagales</taxon>
        <taxon>Chitinophagaceae</taxon>
        <taxon>Chitinophaga</taxon>
    </lineage>
</organism>
<evidence type="ECO:0000256" key="1">
    <source>
        <dbReference type="SAM" id="SignalP"/>
    </source>
</evidence>
<evidence type="ECO:0000313" key="2">
    <source>
        <dbReference type="EMBL" id="MBS0026512.1"/>
    </source>
</evidence>
<dbReference type="EMBL" id="JAGTXB010000002">
    <property type="protein sequence ID" value="MBS0026512.1"/>
    <property type="molecule type" value="Genomic_DNA"/>
</dbReference>
<keyword evidence="1" id="KW-0732">Signal</keyword>
<accession>A0ABS5IU69</accession>
<feature type="chain" id="PRO_5046464854" evidence="1">
    <location>
        <begin position="21"/>
        <end position="163"/>
    </location>
</feature>
<gene>
    <name evidence="2" type="ORF">KE626_04235</name>
</gene>
<sequence length="163" mass="18750">MSRCLLTLLWLLTVNTLLTAQEMPAANKVAWVNFGVLSQGIRVKYHITPDVLERYWFDDNSRKVDSARKKLPAEKWRQSRFVIDSIPALLLTAGTTTSSWGCLHCHDQPVVMVEVGFKDKQPAMYYHIDSDTIRIPASIRRYVMDIMEQTSRLIDVANKKKQP</sequence>
<keyword evidence="3" id="KW-1185">Reference proteome</keyword>
<name>A0ABS5IU69_9BACT</name>
<dbReference type="RefSeq" id="WP_211971655.1">
    <property type="nucleotide sequence ID" value="NZ_CBFHAM010000048.1"/>
</dbReference>
<dbReference type="Proteomes" id="UP000676386">
    <property type="component" value="Unassembled WGS sequence"/>
</dbReference>
<evidence type="ECO:0000313" key="3">
    <source>
        <dbReference type="Proteomes" id="UP000676386"/>
    </source>
</evidence>
<proteinExistence type="predicted"/>
<reference evidence="2 3" key="1">
    <citation type="submission" date="2021-04" db="EMBL/GenBank/DDBJ databases">
        <title>Chitinophaga sp. nov., isolated from the rhizosphere soil.</title>
        <authorList>
            <person name="He S."/>
        </authorList>
    </citation>
    <scope>NUCLEOTIDE SEQUENCE [LARGE SCALE GENOMIC DNA]</scope>
    <source>
        <strain evidence="2 3">2R12</strain>
    </source>
</reference>